<feature type="transmembrane region" description="Helical" evidence="1">
    <location>
        <begin position="106"/>
        <end position="128"/>
    </location>
</feature>
<evidence type="ECO:0000256" key="1">
    <source>
        <dbReference type="SAM" id="Phobius"/>
    </source>
</evidence>
<gene>
    <name evidence="3" type="ORF">OB955_11380</name>
    <name evidence="2" type="ORF">OB960_08510</name>
</gene>
<reference evidence="2 4" key="1">
    <citation type="submission" date="2022-09" db="EMBL/GenBank/DDBJ databases">
        <title>Enrichment on poylsaccharides allowed isolation of novel metabolic and taxonomic groups of Haloarchaea.</title>
        <authorList>
            <person name="Sorokin D.Y."/>
            <person name="Elcheninov A.G."/>
            <person name="Khizhniak T.V."/>
            <person name="Kolganova T.V."/>
            <person name="Kublanov I.V."/>
        </authorList>
    </citation>
    <scope>NUCLEOTIDE SEQUENCE</scope>
    <source>
        <strain evidence="3 4">AArc-m2/3/4</strain>
        <strain evidence="2">AArc-xg1-1</strain>
    </source>
</reference>
<feature type="transmembrane region" description="Helical" evidence="1">
    <location>
        <begin position="38"/>
        <end position="56"/>
    </location>
</feature>
<protein>
    <submittedName>
        <fullName evidence="2">Uncharacterized protein</fullName>
    </submittedName>
</protein>
<comment type="caution">
    <text evidence="2">The sequence shown here is derived from an EMBL/GenBank/DDBJ whole genome shotgun (WGS) entry which is preliminary data.</text>
</comment>
<evidence type="ECO:0000313" key="4">
    <source>
        <dbReference type="Proteomes" id="UP001320972"/>
    </source>
</evidence>
<dbReference type="EMBL" id="JAOPKB010000005">
    <property type="protein sequence ID" value="MCU4973343.1"/>
    <property type="molecule type" value="Genomic_DNA"/>
</dbReference>
<dbReference type="Proteomes" id="UP001320972">
    <property type="component" value="Unassembled WGS sequence"/>
</dbReference>
<sequence length="131" mass="13290">MSATTTASATDEQTYTAGIVVGTILVILGVAAYVMTDFASMTALIPSFFGILFVVLGRLGRDAGRREVAVYGLGLLALLGIAGSAMGVSDVVTLATGGDVDRPGAAVSQAVMVVLSLLLLVQVGRSIADNR</sequence>
<dbReference type="Proteomes" id="UP001321018">
    <property type="component" value="Unassembled WGS sequence"/>
</dbReference>
<keyword evidence="1" id="KW-0472">Membrane</keyword>
<dbReference type="AlphaFoldDB" id="A0AAP3E1G3"/>
<dbReference type="EMBL" id="JAOPKA010000004">
    <property type="protein sequence ID" value="MCU4741443.1"/>
    <property type="molecule type" value="Genomic_DNA"/>
</dbReference>
<evidence type="ECO:0000313" key="5">
    <source>
        <dbReference type="Proteomes" id="UP001321018"/>
    </source>
</evidence>
<evidence type="ECO:0000313" key="3">
    <source>
        <dbReference type="EMBL" id="MCU4973343.1"/>
    </source>
</evidence>
<keyword evidence="4" id="KW-1185">Reference proteome</keyword>
<proteinExistence type="predicted"/>
<keyword evidence="1" id="KW-0812">Transmembrane</keyword>
<dbReference type="RefSeq" id="WP_338003280.1">
    <property type="nucleotide sequence ID" value="NZ_JAOPKA010000004.1"/>
</dbReference>
<feature type="transmembrane region" description="Helical" evidence="1">
    <location>
        <begin position="68"/>
        <end position="86"/>
    </location>
</feature>
<evidence type="ECO:0000313" key="2">
    <source>
        <dbReference type="EMBL" id="MCU4741443.1"/>
    </source>
</evidence>
<organism evidence="2 5">
    <name type="scientific">Natronoglomus mannanivorans</name>
    <dbReference type="NCBI Taxonomy" id="2979990"/>
    <lineage>
        <taxon>Archaea</taxon>
        <taxon>Methanobacteriati</taxon>
        <taxon>Methanobacteriota</taxon>
        <taxon>Stenosarchaea group</taxon>
        <taxon>Halobacteria</taxon>
        <taxon>Halobacteriales</taxon>
        <taxon>Natrialbaceae</taxon>
        <taxon>Natronoglomus</taxon>
    </lineage>
</organism>
<accession>A0AAP3E1G3</accession>
<feature type="transmembrane region" description="Helical" evidence="1">
    <location>
        <begin position="12"/>
        <end position="32"/>
    </location>
</feature>
<name>A0AAP3E1G3_9EURY</name>
<keyword evidence="1" id="KW-1133">Transmembrane helix</keyword>